<organism evidence="2 3">
    <name type="scientific">Mangrovibacterium diazotrophicum</name>
    <dbReference type="NCBI Taxonomy" id="1261403"/>
    <lineage>
        <taxon>Bacteria</taxon>
        <taxon>Pseudomonadati</taxon>
        <taxon>Bacteroidota</taxon>
        <taxon>Bacteroidia</taxon>
        <taxon>Marinilabiliales</taxon>
        <taxon>Prolixibacteraceae</taxon>
        <taxon>Mangrovibacterium</taxon>
    </lineage>
</organism>
<dbReference type="RefSeq" id="WP_120273390.1">
    <property type="nucleotide sequence ID" value="NZ_RAPN01000001.1"/>
</dbReference>
<keyword evidence="3" id="KW-1185">Reference proteome</keyword>
<reference evidence="2 3" key="1">
    <citation type="submission" date="2018-09" db="EMBL/GenBank/DDBJ databases">
        <title>Genomic Encyclopedia of Archaeal and Bacterial Type Strains, Phase II (KMG-II): from individual species to whole genera.</title>
        <authorList>
            <person name="Goeker M."/>
        </authorList>
    </citation>
    <scope>NUCLEOTIDE SEQUENCE [LARGE SCALE GENOMIC DNA]</scope>
    <source>
        <strain evidence="2 3">DSM 27148</strain>
    </source>
</reference>
<gene>
    <name evidence="2" type="ORF">BC643_2519</name>
</gene>
<dbReference type="AlphaFoldDB" id="A0A419W9M1"/>
<dbReference type="OrthoDB" id="975269at2"/>
<proteinExistence type="predicted"/>
<dbReference type="InterPro" id="IPR025535">
    <property type="entry name" value="DUF4421"/>
</dbReference>
<feature type="chain" id="PRO_5019547302" evidence="1">
    <location>
        <begin position="26"/>
        <end position="350"/>
    </location>
</feature>
<accession>A0A419W9M1</accession>
<name>A0A419W9M1_9BACT</name>
<keyword evidence="1" id="KW-0732">Signal</keyword>
<comment type="caution">
    <text evidence="2">The sequence shown here is derived from an EMBL/GenBank/DDBJ whole genome shotgun (WGS) entry which is preliminary data.</text>
</comment>
<sequence length="350" mass="40169">MARIRKVTCPVLILISVLVATNQYACGQEVESSSYSNYFRPMNQNMVIKVDLNNQIDGFKVSANDDLSYKIKPNARWATRISLNYHFLSLSYSYISPLFNSNKDDDLKGKTKYFNLSPRFQFNKIIQEIGYSRTKGYYLDNPKPFDPSWTEGDPYPQFPELVTHHYYGRTSYKWNPNFSTKAFLDQTEKQLRTTGSFIGTFSYELYQNDDRTKLTETNSSQKASNIELMAGGGYYQTFVLHRDFSLTCGAGAAGGVIHQKLYTRYIDVKYKTIQNLPILRGEVLGALGYNSPKFFAGTRVQFTGETYNQSKNSGGVINQNHFYVSFYLGFRLKAPKPVRKLNDEIEHILN</sequence>
<evidence type="ECO:0000256" key="1">
    <source>
        <dbReference type="SAM" id="SignalP"/>
    </source>
</evidence>
<dbReference type="EMBL" id="RAPN01000001">
    <property type="protein sequence ID" value="RKD92149.1"/>
    <property type="molecule type" value="Genomic_DNA"/>
</dbReference>
<evidence type="ECO:0000313" key="2">
    <source>
        <dbReference type="EMBL" id="RKD92149.1"/>
    </source>
</evidence>
<feature type="signal peptide" evidence="1">
    <location>
        <begin position="1"/>
        <end position="25"/>
    </location>
</feature>
<dbReference type="Pfam" id="PF14391">
    <property type="entry name" value="DUF4421"/>
    <property type="match status" value="1"/>
</dbReference>
<dbReference type="Proteomes" id="UP000283387">
    <property type="component" value="Unassembled WGS sequence"/>
</dbReference>
<protein>
    <submittedName>
        <fullName evidence="2">Uncharacterized protein DUF4421</fullName>
    </submittedName>
</protein>
<evidence type="ECO:0000313" key="3">
    <source>
        <dbReference type="Proteomes" id="UP000283387"/>
    </source>
</evidence>